<gene>
    <name evidence="1" type="ORF">ACOLOM_LOCUS8700</name>
</gene>
<keyword evidence="2" id="KW-1185">Reference proteome</keyword>
<reference evidence="1" key="1">
    <citation type="submission" date="2021-06" db="EMBL/GenBank/DDBJ databases">
        <authorList>
            <person name="Kallberg Y."/>
            <person name="Tangrot J."/>
            <person name="Rosling A."/>
        </authorList>
    </citation>
    <scope>NUCLEOTIDE SEQUENCE</scope>
    <source>
        <strain evidence="1">CL356</strain>
    </source>
</reference>
<dbReference type="EMBL" id="CAJVPT010023226">
    <property type="protein sequence ID" value="CAG8664265.1"/>
    <property type="molecule type" value="Genomic_DNA"/>
</dbReference>
<evidence type="ECO:0000313" key="2">
    <source>
        <dbReference type="Proteomes" id="UP000789525"/>
    </source>
</evidence>
<feature type="non-terminal residue" evidence="1">
    <location>
        <position position="1"/>
    </location>
</feature>
<protein>
    <submittedName>
        <fullName evidence="1">15063_t:CDS:1</fullName>
    </submittedName>
</protein>
<sequence length="447" mass="48499">EGKMTQKMDKPQHTRTYSSLTFVESPQRIVPPTELPSSSDRLPWSPCFVRALYDYEQAEATDLSFLKGDLIEITSMKDPSWWQGKLRDQIGVIPSNFVEVIDLRGASPRIAQPGPNAIGSQVIPNQASPTTKKELRLLIPGQNGELPLKKESNSPKPSPTMPHVPSSALSPASAAYPTAARWVRARHKWSSGKKNELEIQKGDVIQVIGRPHEHWWKGVLARNSATGLFPANFVEAIPSAAEPPSHSFSVGSPVNAQVTRGSGTPSTPSAAKKVKVSTSNNNASGSAPPIPDPRHWGSLRRSVTTSSRSTVLPQVPGSSNPSTSSNNMNQPSGVHRLPVNLPVGSRGKVTSPVGSRYEGRLSAIEADIAKARDQYPSDAPRKEARTRGLPTALAIFRPGKQRNQRPTIDGSDEHKTIYKPDKYNVIRHVVHGNHSPLPRNTPGGSRP</sequence>
<comment type="caution">
    <text evidence="1">The sequence shown here is derived from an EMBL/GenBank/DDBJ whole genome shotgun (WGS) entry which is preliminary data.</text>
</comment>
<organism evidence="1 2">
    <name type="scientific">Acaulospora colombiana</name>
    <dbReference type="NCBI Taxonomy" id="27376"/>
    <lineage>
        <taxon>Eukaryota</taxon>
        <taxon>Fungi</taxon>
        <taxon>Fungi incertae sedis</taxon>
        <taxon>Mucoromycota</taxon>
        <taxon>Glomeromycotina</taxon>
        <taxon>Glomeromycetes</taxon>
        <taxon>Diversisporales</taxon>
        <taxon>Acaulosporaceae</taxon>
        <taxon>Acaulospora</taxon>
    </lineage>
</organism>
<dbReference type="Proteomes" id="UP000789525">
    <property type="component" value="Unassembled WGS sequence"/>
</dbReference>
<accession>A0ACA9NL55</accession>
<evidence type="ECO:0000313" key="1">
    <source>
        <dbReference type="EMBL" id="CAG8664265.1"/>
    </source>
</evidence>
<name>A0ACA9NL55_9GLOM</name>
<proteinExistence type="predicted"/>